<feature type="chain" id="PRO_5047129735" description="DUF5068 domain-containing protein" evidence="2">
    <location>
        <begin position="26"/>
        <end position="418"/>
    </location>
</feature>
<proteinExistence type="predicted"/>
<comment type="caution">
    <text evidence="3">The sequence shown here is derived from an EMBL/GenBank/DDBJ whole genome shotgun (WGS) entry which is preliminary data.</text>
</comment>
<evidence type="ECO:0000313" key="4">
    <source>
        <dbReference type="Proteomes" id="UP000050668"/>
    </source>
</evidence>
<dbReference type="PROSITE" id="PS51257">
    <property type="entry name" value="PROKAR_LIPOPROTEIN"/>
    <property type="match status" value="1"/>
</dbReference>
<evidence type="ECO:0000313" key="3">
    <source>
        <dbReference type="EMBL" id="KOS68779.1"/>
    </source>
</evidence>
<protein>
    <recommendedName>
        <fullName evidence="5">DUF5068 domain-containing protein</fullName>
    </recommendedName>
</protein>
<accession>A0ABR5K1N4</accession>
<keyword evidence="2" id="KW-0732">Signal</keyword>
<organism evidence="3 4">
    <name type="scientific">Lysinibacillus contaminans</name>
    <dbReference type="NCBI Taxonomy" id="1293441"/>
    <lineage>
        <taxon>Bacteria</taxon>
        <taxon>Bacillati</taxon>
        <taxon>Bacillota</taxon>
        <taxon>Bacilli</taxon>
        <taxon>Bacillales</taxon>
        <taxon>Bacillaceae</taxon>
        <taxon>Lysinibacillus</taxon>
    </lineage>
</organism>
<dbReference type="Gene3D" id="2.60.40.4170">
    <property type="match status" value="1"/>
</dbReference>
<dbReference type="EMBL" id="LGRV01000003">
    <property type="protein sequence ID" value="KOS68779.1"/>
    <property type="molecule type" value="Genomic_DNA"/>
</dbReference>
<dbReference type="Pfam" id="PF16781">
    <property type="entry name" value="DUF5068"/>
    <property type="match status" value="1"/>
</dbReference>
<reference evidence="4" key="1">
    <citation type="submission" date="2015-07" db="EMBL/GenBank/DDBJ databases">
        <title>Fjat-14205 dsm 2895.</title>
        <authorList>
            <person name="Liu B."/>
            <person name="Wang J."/>
            <person name="Zhu Y."/>
            <person name="Liu G."/>
            <person name="Chen Q."/>
            <person name="Chen Z."/>
            <person name="Lan J."/>
            <person name="Che J."/>
            <person name="Ge C."/>
            <person name="Shi H."/>
            <person name="Pan Z."/>
            <person name="Liu X."/>
        </authorList>
    </citation>
    <scope>NUCLEOTIDE SEQUENCE [LARGE SCALE GENOMIC DNA]</scope>
    <source>
        <strain evidence="4">DSM 25560</strain>
    </source>
</reference>
<feature type="region of interest" description="Disordered" evidence="1">
    <location>
        <begin position="26"/>
        <end position="60"/>
    </location>
</feature>
<evidence type="ECO:0000256" key="1">
    <source>
        <dbReference type="SAM" id="MobiDB-lite"/>
    </source>
</evidence>
<name>A0ABR5K1N4_9BACI</name>
<dbReference type="InterPro" id="IPR031888">
    <property type="entry name" value="DUF5068"/>
</dbReference>
<dbReference type="RefSeq" id="WP_053583627.1">
    <property type="nucleotide sequence ID" value="NZ_LGRV01000003.1"/>
</dbReference>
<gene>
    <name evidence="3" type="ORF">AEA09_09665</name>
</gene>
<evidence type="ECO:0000256" key="2">
    <source>
        <dbReference type="SAM" id="SignalP"/>
    </source>
</evidence>
<feature type="compositionally biased region" description="Basic and acidic residues" evidence="1">
    <location>
        <begin position="26"/>
        <end position="59"/>
    </location>
</feature>
<dbReference type="Proteomes" id="UP000050668">
    <property type="component" value="Unassembled WGS sequence"/>
</dbReference>
<evidence type="ECO:0008006" key="5">
    <source>
        <dbReference type="Google" id="ProtNLM"/>
    </source>
</evidence>
<sequence length="418" mass="46739">MKRKLLLYFSLCLITVLMVSGCAKSEEETKKEVSANADQEKPEKEDKEDKEDENKETASSHDFSSLIQYMEKETQGTTKVLYENNTPQVHKMEGVSISLDAYTLIELKDFHTDFSIPFGRETDGGVILAKYTVKNDMDKDVYYMPTLDITFTGAEKVYTNYKDLLPKEEQLPTKLSHATDYLLKAGEEVSGYFAYPFSATDLGKINELATVAVMVTVPFAEKGDFGSGFGSKGRFELALNAEGAEKVSSNAVFYQDKASMENMGDKKMLKEKSSINDSKQLGDVNVTLDGYQFTAFTPNEVEAPRFTNFKNGIVLLTTKFKLDNKGTSEIGLSSMTSKLTVNDGSQYSFGEGMLLNYGYNDIIKPGEAGELLQVYVLDQEQYEKIWKEKSFEIEIGPIKTQKAEDISKGKKATFTLPK</sequence>
<keyword evidence="4" id="KW-1185">Reference proteome</keyword>
<feature type="signal peptide" evidence="2">
    <location>
        <begin position="1"/>
        <end position="25"/>
    </location>
</feature>